<gene>
    <name evidence="1" type="ORF">G6O67_004458</name>
</gene>
<keyword evidence="2" id="KW-1185">Reference proteome</keyword>
<evidence type="ECO:0000313" key="1">
    <source>
        <dbReference type="EMBL" id="KAF4508020.1"/>
    </source>
</evidence>
<comment type="caution">
    <text evidence="1">The sequence shown here is derived from an EMBL/GenBank/DDBJ whole genome shotgun (WGS) entry which is preliminary data.</text>
</comment>
<dbReference type="AlphaFoldDB" id="A0A8H4LYP7"/>
<proteinExistence type="predicted"/>
<dbReference type="EMBL" id="JAAVMX010000005">
    <property type="protein sequence ID" value="KAF4508020.1"/>
    <property type="molecule type" value="Genomic_DNA"/>
</dbReference>
<organism evidence="1 2">
    <name type="scientific">Ophiocordyceps sinensis</name>
    <dbReference type="NCBI Taxonomy" id="72228"/>
    <lineage>
        <taxon>Eukaryota</taxon>
        <taxon>Fungi</taxon>
        <taxon>Dikarya</taxon>
        <taxon>Ascomycota</taxon>
        <taxon>Pezizomycotina</taxon>
        <taxon>Sordariomycetes</taxon>
        <taxon>Hypocreomycetidae</taxon>
        <taxon>Hypocreales</taxon>
        <taxon>Ophiocordycipitaceae</taxon>
        <taxon>Ophiocordyceps</taxon>
    </lineage>
</organism>
<reference evidence="1 2" key="1">
    <citation type="journal article" date="2020" name="Genome Biol. Evol.">
        <title>A new high-quality draft genome assembly of the Chinese cordyceps Ophiocordyceps sinensis.</title>
        <authorList>
            <person name="Shu R."/>
            <person name="Zhang J."/>
            <person name="Meng Q."/>
            <person name="Zhang H."/>
            <person name="Zhou G."/>
            <person name="Li M."/>
            <person name="Wu P."/>
            <person name="Zhao Y."/>
            <person name="Chen C."/>
            <person name="Qin Q."/>
        </authorList>
    </citation>
    <scope>NUCLEOTIDE SEQUENCE [LARGE SCALE GENOMIC DNA]</scope>
    <source>
        <strain evidence="1 2">IOZ07</strain>
    </source>
</reference>
<sequence length="134" mass="14190">MRVTRTAVSVVICVGPSLRPSKPFFLSSEVRSDGESVLCARRQALTGITSRRIVPYSSCQSMHCAGARGDPKPCTQDAAKQEGLELVAIGRAQVHGRGRVQETDAGLVGGIELLDATALRLEGRDDGQGLGDLE</sequence>
<protein>
    <submittedName>
        <fullName evidence="1">Uncharacterized protein</fullName>
    </submittedName>
</protein>
<dbReference type="Proteomes" id="UP000557566">
    <property type="component" value="Unassembled WGS sequence"/>
</dbReference>
<accession>A0A8H4LYP7</accession>
<evidence type="ECO:0000313" key="2">
    <source>
        <dbReference type="Proteomes" id="UP000557566"/>
    </source>
</evidence>
<name>A0A8H4LYP7_9HYPO</name>